<dbReference type="GO" id="GO:0016020">
    <property type="term" value="C:membrane"/>
    <property type="evidence" value="ECO:0007669"/>
    <property type="project" value="TreeGrafter"/>
</dbReference>
<protein>
    <recommendedName>
        <fullName evidence="5">Acyl-CoA synthetase</fullName>
    </recommendedName>
</protein>
<evidence type="ECO:0000256" key="2">
    <source>
        <dbReference type="ARBA" id="ARBA00022598"/>
    </source>
</evidence>
<accession>A0A4Q7JAB6</accession>
<dbReference type="EMBL" id="SFCC01000005">
    <property type="protein sequence ID" value="RZQ63906.1"/>
    <property type="molecule type" value="Genomic_DNA"/>
</dbReference>
<name>A0A4Q7JAB6_9PSEU</name>
<evidence type="ECO:0000256" key="4">
    <source>
        <dbReference type="ARBA" id="ARBA00023098"/>
    </source>
</evidence>
<dbReference type="Pfam" id="PF23562">
    <property type="entry name" value="AMP-binding_C_3"/>
    <property type="match status" value="1"/>
</dbReference>
<sequence>MHTLTDPARARAARSMCQLFQDSVTAVPERVALRSSDGAVSITWREYGDRVRHIASGLAAVGVGHGDTVGIMLTNRPEFHLVDTAAFHLGATPFSIYNTSAPGQIEYLLGNAGCRVFITEQQFLDKVREASAGSAVERVVVVEDDVDGTMSLTDLETRGNPDFDFDAAWRAVQPDDILTLIYTSGTTGPPKGVEMTHGGMVFAVANSAEQFAGRPVERLVSYLPDAHAANRGYAHYASMLSGATITTVTDAKQLVAVLPRVRPSLFLGVPTLWYKLKAAIESAIDAQAGPRKKLATWAIDQGKRRVRTGSAGWRHALADRLVLSELRKRIGMDDLVLAFTAAAPITEDALEFVLALGIPCSEMWGMTEITIATANPIDDLRVGTVGKALPGVELKLADDGEILVRTPGVMRGYRGEPDKTAETIDPDGWVHTGDIATIDDDGWVRIVDRKKELIINAAGKNMSPSNIEGAVKAASPLIGNVAAIGDRRPYVVALITLEPDAAAAFAGKHGLAADPAVLARDSRVNEEIKHAVLTANAKLSRAEQIKDFTVLPTYWEPGSEVLTPTMKLRRKPITEAYAAEIDALYRGR</sequence>
<organism evidence="7 8">
    <name type="scientific">Amycolatopsis suaedae</name>
    <dbReference type="NCBI Taxonomy" id="2510978"/>
    <lineage>
        <taxon>Bacteria</taxon>
        <taxon>Bacillati</taxon>
        <taxon>Actinomycetota</taxon>
        <taxon>Actinomycetes</taxon>
        <taxon>Pseudonocardiales</taxon>
        <taxon>Pseudonocardiaceae</taxon>
        <taxon>Amycolatopsis</taxon>
    </lineage>
</organism>
<dbReference type="CDD" id="cd05907">
    <property type="entry name" value="VL_LC_FACS_like"/>
    <property type="match status" value="1"/>
</dbReference>
<dbReference type="InterPro" id="IPR020845">
    <property type="entry name" value="AMP-binding_CS"/>
</dbReference>
<comment type="caution">
    <text evidence="7">The sequence shown here is derived from an EMBL/GenBank/DDBJ whole genome shotgun (WGS) entry which is preliminary data.</text>
</comment>
<keyword evidence="3" id="KW-0276">Fatty acid metabolism</keyword>
<dbReference type="InterPro" id="IPR042099">
    <property type="entry name" value="ANL_N_sf"/>
</dbReference>
<evidence type="ECO:0000313" key="8">
    <source>
        <dbReference type="Proteomes" id="UP000292003"/>
    </source>
</evidence>
<gene>
    <name evidence="7" type="ORF">EWH70_12225</name>
</gene>
<feature type="domain" description="AMP-dependent synthetase/ligase" evidence="6">
    <location>
        <begin position="20"/>
        <end position="413"/>
    </location>
</feature>
<evidence type="ECO:0000259" key="6">
    <source>
        <dbReference type="Pfam" id="PF00501"/>
    </source>
</evidence>
<comment type="similarity">
    <text evidence="1">Belongs to the ATP-dependent AMP-binding enzyme family.</text>
</comment>
<evidence type="ECO:0000313" key="7">
    <source>
        <dbReference type="EMBL" id="RZQ63906.1"/>
    </source>
</evidence>
<dbReference type="OrthoDB" id="9803968at2"/>
<dbReference type="AlphaFoldDB" id="A0A4Q7JAB6"/>
<keyword evidence="8" id="KW-1185">Reference proteome</keyword>
<dbReference type="PROSITE" id="PS00455">
    <property type="entry name" value="AMP_BINDING"/>
    <property type="match status" value="1"/>
</dbReference>
<evidence type="ECO:0000256" key="3">
    <source>
        <dbReference type="ARBA" id="ARBA00022832"/>
    </source>
</evidence>
<dbReference type="Proteomes" id="UP000292003">
    <property type="component" value="Unassembled WGS sequence"/>
</dbReference>
<keyword evidence="4" id="KW-0443">Lipid metabolism</keyword>
<dbReference type="InterPro" id="IPR000873">
    <property type="entry name" value="AMP-dep_synth/lig_dom"/>
</dbReference>
<dbReference type="Gene3D" id="3.40.50.12780">
    <property type="entry name" value="N-terminal domain of ligase-like"/>
    <property type="match status" value="1"/>
</dbReference>
<evidence type="ECO:0000256" key="1">
    <source>
        <dbReference type="ARBA" id="ARBA00006432"/>
    </source>
</evidence>
<dbReference type="GO" id="GO:0004467">
    <property type="term" value="F:long-chain fatty acid-CoA ligase activity"/>
    <property type="evidence" value="ECO:0007669"/>
    <property type="project" value="TreeGrafter"/>
</dbReference>
<proteinExistence type="inferred from homology"/>
<dbReference type="Pfam" id="PF00501">
    <property type="entry name" value="AMP-binding"/>
    <property type="match status" value="1"/>
</dbReference>
<keyword evidence="2 7" id="KW-0436">Ligase</keyword>
<evidence type="ECO:0000256" key="5">
    <source>
        <dbReference type="ARBA" id="ARBA00032875"/>
    </source>
</evidence>
<dbReference type="SUPFAM" id="SSF56801">
    <property type="entry name" value="Acetyl-CoA synthetase-like"/>
    <property type="match status" value="1"/>
</dbReference>
<dbReference type="RefSeq" id="WP_130475431.1">
    <property type="nucleotide sequence ID" value="NZ_SFCC01000005.1"/>
</dbReference>
<reference evidence="7 8" key="1">
    <citation type="submission" date="2019-02" db="EMBL/GenBank/DDBJ databases">
        <title>Draft genome sequence of Amycolatopsis sp. 8-3EHSu isolated from roots of Suaeda maritima.</title>
        <authorList>
            <person name="Duangmal K."/>
            <person name="Chantavorakit T."/>
        </authorList>
    </citation>
    <scope>NUCLEOTIDE SEQUENCE [LARGE SCALE GENOMIC DNA]</scope>
    <source>
        <strain evidence="7 8">8-3EHSu</strain>
    </source>
</reference>
<dbReference type="PANTHER" id="PTHR43272">
    <property type="entry name" value="LONG-CHAIN-FATTY-ACID--COA LIGASE"/>
    <property type="match status" value="1"/>
</dbReference>
<dbReference type="PANTHER" id="PTHR43272:SF32">
    <property type="entry name" value="AMP-DEPENDENT SYNTHETASE_LIGASE DOMAIN-CONTAINING PROTEIN"/>
    <property type="match status" value="1"/>
</dbReference>